<organism evidence="1 2">
    <name type="scientific">Paenibacillus thiaminolyticus</name>
    <name type="common">Bacillus thiaminolyticus</name>
    <dbReference type="NCBI Taxonomy" id="49283"/>
    <lineage>
        <taxon>Bacteria</taxon>
        <taxon>Bacillati</taxon>
        <taxon>Bacillota</taxon>
        <taxon>Bacilli</taxon>
        <taxon>Bacillales</taxon>
        <taxon>Paenibacillaceae</taxon>
        <taxon>Paenibacillus</taxon>
    </lineage>
</organism>
<dbReference type="EMBL" id="QYZD01000007">
    <property type="protein sequence ID" value="RJG24330.1"/>
    <property type="molecule type" value="Genomic_DNA"/>
</dbReference>
<dbReference type="PRINTS" id="PR00413">
    <property type="entry name" value="HADHALOGNASE"/>
</dbReference>
<reference evidence="1 2" key="1">
    <citation type="submission" date="2018-09" db="EMBL/GenBank/DDBJ databases">
        <title>Paenibacillus SK2017-BO5.</title>
        <authorList>
            <person name="Piskunova J.V."/>
            <person name="Dubiley S.A."/>
            <person name="Severinov K.V."/>
        </authorList>
    </citation>
    <scope>NUCLEOTIDE SEQUENCE [LARGE SCALE GENOMIC DNA]</scope>
    <source>
        <strain evidence="1 2">BO5</strain>
    </source>
</reference>
<name>A0A3A3H4K4_PANTH</name>
<proteinExistence type="predicted"/>
<comment type="caution">
    <text evidence="1">The sequence shown here is derived from an EMBL/GenBank/DDBJ whole genome shotgun (WGS) entry which is preliminary data.</text>
</comment>
<dbReference type="PANTHER" id="PTHR18901">
    <property type="entry name" value="2-DEOXYGLUCOSE-6-PHOSPHATE PHOSPHATASE 2"/>
    <property type="match status" value="1"/>
</dbReference>
<dbReference type="Pfam" id="PF00702">
    <property type="entry name" value="Hydrolase"/>
    <property type="match status" value="1"/>
</dbReference>
<dbReference type="InterPro" id="IPR036412">
    <property type="entry name" value="HAD-like_sf"/>
</dbReference>
<gene>
    <name evidence="1" type="ORF">DQX05_10775</name>
</gene>
<dbReference type="GO" id="GO:0016787">
    <property type="term" value="F:hydrolase activity"/>
    <property type="evidence" value="ECO:0007669"/>
    <property type="project" value="UniProtKB-KW"/>
</dbReference>
<evidence type="ECO:0000313" key="2">
    <source>
        <dbReference type="Proteomes" id="UP000266177"/>
    </source>
</evidence>
<dbReference type="AlphaFoldDB" id="A0A3A3H4K4"/>
<evidence type="ECO:0000313" key="1">
    <source>
        <dbReference type="EMBL" id="RJG24330.1"/>
    </source>
</evidence>
<dbReference type="NCBIfam" id="TIGR01509">
    <property type="entry name" value="HAD-SF-IA-v3"/>
    <property type="match status" value="1"/>
</dbReference>
<dbReference type="SFLD" id="SFLDS00003">
    <property type="entry name" value="Haloacid_Dehalogenase"/>
    <property type="match status" value="1"/>
</dbReference>
<dbReference type="PANTHER" id="PTHR18901:SF38">
    <property type="entry name" value="PSEUDOURIDINE-5'-PHOSPHATASE"/>
    <property type="match status" value="1"/>
</dbReference>
<dbReference type="Gene3D" id="3.40.50.1000">
    <property type="entry name" value="HAD superfamily/HAD-like"/>
    <property type="match status" value="1"/>
</dbReference>
<dbReference type="InterPro" id="IPR006439">
    <property type="entry name" value="HAD-SF_hydro_IA"/>
</dbReference>
<dbReference type="SUPFAM" id="SSF56784">
    <property type="entry name" value="HAD-like"/>
    <property type="match status" value="1"/>
</dbReference>
<keyword evidence="1" id="KW-0378">Hydrolase</keyword>
<dbReference type="InterPro" id="IPR023214">
    <property type="entry name" value="HAD_sf"/>
</dbReference>
<dbReference type="Proteomes" id="UP000266177">
    <property type="component" value="Unassembled WGS sequence"/>
</dbReference>
<protein>
    <submittedName>
        <fullName evidence="1">HAD family hydrolase</fullName>
    </submittedName>
</protein>
<accession>A0A3A3H4K4</accession>
<dbReference type="SFLD" id="SFLDG01129">
    <property type="entry name" value="C1.5:_HAD__Beta-PGM__Phosphata"/>
    <property type="match status" value="1"/>
</dbReference>
<dbReference type="OrthoDB" id="9797743at2"/>
<dbReference type="InterPro" id="IPR023198">
    <property type="entry name" value="PGP-like_dom2"/>
</dbReference>
<dbReference type="Gene3D" id="1.10.150.240">
    <property type="entry name" value="Putative phosphatase, domain 2"/>
    <property type="match status" value="1"/>
</dbReference>
<sequence>MFCITENNGVDWEGGGIVSIKAIALDFDGLIVDTETASYDSFCELVRSFDLDMPLEVWKEWVGGIQTWQLACDYLDAQLGKPVDREGLHRRHREMYTALIEELDVMPGVKQLLEDARRIGLRVALASSASAAWAVEHIKRCGLIDYFDVLQTRDDAAKVKPDPEIYRKAVEKLGVKPEETIAFEDSLVGTLAAKAAGLSCVAVPNRVTGLFSFEHVDLQLASLADMSLEEIIRTLEQSRDAAQG</sequence>